<dbReference type="Proteomes" id="UP000326924">
    <property type="component" value="Unassembled WGS sequence"/>
</dbReference>
<dbReference type="AlphaFoldDB" id="A0A5J5ECY9"/>
<dbReference type="InterPro" id="IPR022617">
    <property type="entry name" value="Rad60/SUMO-like_dom"/>
</dbReference>
<protein>
    <recommendedName>
        <fullName evidence="1">Rad60/SUMO-like domain-containing protein</fullName>
    </recommendedName>
</protein>
<dbReference type="Gene3D" id="3.10.20.90">
    <property type="entry name" value="Phosphatidylinositol 3-kinase Catalytic Subunit, Chain A, domain 1"/>
    <property type="match status" value="1"/>
</dbReference>
<dbReference type="InParanoid" id="A0A5J5ECY9"/>
<name>A0A5J5ECY9_9PEZI</name>
<dbReference type="Pfam" id="PF11976">
    <property type="entry name" value="Rad60-SLD"/>
    <property type="match status" value="1"/>
</dbReference>
<feature type="domain" description="Rad60/SUMO-like" evidence="1">
    <location>
        <begin position="20"/>
        <end position="81"/>
    </location>
</feature>
<dbReference type="SUPFAM" id="SSF54236">
    <property type="entry name" value="Ubiquitin-like"/>
    <property type="match status" value="1"/>
</dbReference>
<gene>
    <name evidence="2" type="ORF">FN846DRAFT_572518</name>
</gene>
<dbReference type="OrthoDB" id="442921at2759"/>
<dbReference type="EMBL" id="VXIS01000503">
    <property type="protein sequence ID" value="KAA8893103.1"/>
    <property type="molecule type" value="Genomic_DNA"/>
</dbReference>
<accession>A0A5J5ECY9</accession>
<reference evidence="2 3" key="1">
    <citation type="submission" date="2019-09" db="EMBL/GenBank/DDBJ databases">
        <title>Draft genome of the ectomycorrhizal ascomycete Sphaerosporella brunnea.</title>
        <authorList>
            <consortium name="DOE Joint Genome Institute"/>
            <person name="Benucci G.M."/>
            <person name="Marozzi G."/>
            <person name="Antonielli L."/>
            <person name="Sanchez S."/>
            <person name="Marco P."/>
            <person name="Wang X."/>
            <person name="Falini L.B."/>
            <person name="Barry K."/>
            <person name="Haridas S."/>
            <person name="Lipzen A."/>
            <person name="Labutti K."/>
            <person name="Grigoriev I.V."/>
            <person name="Murat C."/>
            <person name="Martin F."/>
            <person name="Albertini E."/>
            <person name="Donnini D."/>
            <person name="Bonito G."/>
        </authorList>
    </citation>
    <scope>NUCLEOTIDE SEQUENCE [LARGE SCALE GENOMIC DNA]</scope>
    <source>
        <strain evidence="2 3">Sb_GMNB300</strain>
    </source>
</reference>
<evidence type="ECO:0000313" key="2">
    <source>
        <dbReference type="EMBL" id="KAA8893103.1"/>
    </source>
</evidence>
<keyword evidence="3" id="KW-1185">Reference proteome</keyword>
<sequence>MPAAGQDVKPKLASQEDKVNVFLRAQNHGELVYKVKSSAPFQKVINAFCKSKGLNPQTARFLSDRGVRLTGSQSIDELDLDIEEDENGEPTIYIDVMHEQTGGGAVVDV</sequence>
<comment type="caution">
    <text evidence="2">The sequence shown here is derived from an EMBL/GenBank/DDBJ whole genome shotgun (WGS) entry which is preliminary data.</text>
</comment>
<dbReference type="InterPro" id="IPR029071">
    <property type="entry name" value="Ubiquitin-like_domsf"/>
</dbReference>
<evidence type="ECO:0000259" key="1">
    <source>
        <dbReference type="Pfam" id="PF11976"/>
    </source>
</evidence>
<evidence type="ECO:0000313" key="3">
    <source>
        <dbReference type="Proteomes" id="UP000326924"/>
    </source>
</evidence>
<proteinExistence type="predicted"/>
<organism evidence="2 3">
    <name type="scientific">Sphaerosporella brunnea</name>
    <dbReference type="NCBI Taxonomy" id="1250544"/>
    <lineage>
        <taxon>Eukaryota</taxon>
        <taxon>Fungi</taxon>
        <taxon>Dikarya</taxon>
        <taxon>Ascomycota</taxon>
        <taxon>Pezizomycotina</taxon>
        <taxon>Pezizomycetes</taxon>
        <taxon>Pezizales</taxon>
        <taxon>Pyronemataceae</taxon>
        <taxon>Sphaerosporella</taxon>
    </lineage>
</organism>